<sequence length="451" mass="48863">MTRFRRPLAFPIRRPPRWPLFSNTPIKGGVYAVEYVSDDEFWVKVAVADLGVSGAIAYQFIKDDGGSGATDTGSPWDAWRRVGIYGLPSVESPHDDNVNRVIIASEFDLGSRDYAFYSNAESKWVMSFHGGETTSELHIPDVSTSGEQRGTFRLTRSSVGVTGAAQVDAEFECQILPNGIFRDAMSFVSSDQVWSEVLVSHEILSNASQYSTDGGETFEQIVVNDKITVDSGVILRNPTSGIQAQITCDAHEQSNFMRYYVRQHTGQSRIKFYAEFDPATSSPLSIATVNRQTKFWRKDPDPTPPLNYVAETNGLSGVTIHAGTASIDTATTPDTLLLNGDGTGAPFNRVSLILGISEPGDYRLLFGDVSLAGNPNGGTDVFITKATNGSNVTPTPIATGFMGNVVSSGSFDFTISDVSGDPVRLLLRQARAAASADRCRIGSIFLQKLPL</sequence>
<accession>A0ABX7ETP1</accession>
<evidence type="ECO:0000313" key="1">
    <source>
        <dbReference type="EMBL" id="QRF51628.1"/>
    </source>
</evidence>
<name>A0ABX7ETP1_9HYPH</name>
<gene>
    <name evidence="1" type="ORF">D4A92_09375</name>
</gene>
<evidence type="ECO:0000313" key="2">
    <source>
        <dbReference type="Proteomes" id="UP000596351"/>
    </source>
</evidence>
<proteinExistence type="predicted"/>
<dbReference type="Proteomes" id="UP000596351">
    <property type="component" value="Chromosome"/>
</dbReference>
<dbReference type="EMBL" id="CP032405">
    <property type="protein sequence ID" value="QRF51628.1"/>
    <property type="molecule type" value="Genomic_DNA"/>
</dbReference>
<keyword evidence="2" id="KW-1185">Reference proteome</keyword>
<organism evidence="1 2">
    <name type="scientific">Rhizobium rosettiformans</name>
    <dbReference type="NCBI Taxonomy" id="1368430"/>
    <lineage>
        <taxon>Bacteria</taxon>
        <taxon>Pseudomonadati</taxon>
        <taxon>Pseudomonadota</taxon>
        <taxon>Alphaproteobacteria</taxon>
        <taxon>Hyphomicrobiales</taxon>
        <taxon>Rhizobiaceae</taxon>
        <taxon>Rhizobium/Agrobacterium group</taxon>
        <taxon>Rhizobium</taxon>
    </lineage>
</organism>
<reference evidence="1 2" key="1">
    <citation type="submission" date="2018-09" db="EMBL/GenBank/DDBJ databases">
        <title>Rhizobium sp. MAE2-X.</title>
        <authorList>
            <person name="Lee Y."/>
            <person name="Jeon C.O."/>
        </authorList>
    </citation>
    <scope>NUCLEOTIDE SEQUENCE [LARGE SCALE GENOMIC DNA]</scope>
    <source>
        <strain evidence="1 2">MAE2-X</strain>
    </source>
</reference>
<evidence type="ECO:0008006" key="3">
    <source>
        <dbReference type="Google" id="ProtNLM"/>
    </source>
</evidence>
<protein>
    <recommendedName>
        <fullName evidence="3">DUF2793 domain-containing protein</fullName>
    </recommendedName>
</protein>